<dbReference type="InterPro" id="IPR039420">
    <property type="entry name" value="WalR-like"/>
</dbReference>
<dbReference type="InterPro" id="IPR000792">
    <property type="entry name" value="Tscrpt_reg_LuxR_C"/>
</dbReference>
<proteinExistence type="predicted"/>
<comment type="caution">
    <text evidence="3">The sequence shown here is derived from an EMBL/GenBank/DDBJ whole genome shotgun (WGS) entry which is preliminary data.</text>
</comment>
<dbReference type="PANTHER" id="PTHR43214">
    <property type="entry name" value="TWO-COMPONENT RESPONSE REGULATOR"/>
    <property type="match status" value="1"/>
</dbReference>
<dbReference type="PRINTS" id="PR00038">
    <property type="entry name" value="HTHLUXR"/>
</dbReference>
<dbReference type="SUPFAM" id="SSF46894">
    <property type="entry name" value="C-terminal effector domain of the bipartite response regulators"/>
    <property type="match status" value="1"/>
</dbReference>
<name>A0ABR4RGL6_BORBO</name>
<dbReference type="PROSITE" id="PS00622">
    <property type="entry name" value="HTH_LUXR_1"/>
    <property type="match status" value="1"/>
</dbReference>
<sequence>MSMHATPVLLVTDDDLLWQHWRGLDAARWLPARGRGLASLQQWQGQGRQLVVLDASVARLPAWDAPQWQELTAGLRLVVASSRPSDAQGTQVFAAGAYGYCHSHAPLASLMQVLEVVSGGGIWMGRSLVTRLLKLVDERVPSAPAPWQHDRLTERENAVALRAAHGDSNADIAGELGITERTVKAHLSAAFEKLGVSDRLQLALCVHGISTRTPAPRTGTDGR</sequence>
<accession>A0ABR4RGL6</accession>
<gene>
    <name evidence="3" type="ORF">L490_0942</name>
</gene>
<reference evidence="3 4" key="1">
    <citation type="submission" date="2014-03" db="EMBL/GenBank/DDBJ databases">
        <title>Genome sequence of Bordetella bronchiseptica.</title>
        <authorList>
            <person name="Harvill E."/>
            <person name="Goodfield L.L."/>
            <person name="Ivanov Y.V."/>
            <person name="Meyer J.A."/>
            <person name="Muse S.J."/>
            <person name="Jacobs N."/>
            <person name="Bendor L."/>
            <person name="Smallridge W.E."/>
            <person name="Brinkac L.M."/>
            <person name="Sanka R."/>
            <person name="Kim M."/>
            <person name="Losada L."/>
        </authorList>
    </citation>
    <scope>NUCLEOTIDE SEQUENCE [LARGE SCALE GENOMIC DNA]</scope>
    <source>
        <strain evidence="3 4">00-P-2796</strain>
    </source>
</reference>
<dbReference type="InterPro" id="IPR016032">
    <property type="entry name" value="Sig_transdc_resp-reg_C-effctor"/>
</dbReference>
<keyword evidence="1" id="KW-0238">DNA-binding</keyword>
<organism evidence="3 4">
    <name type="scientific">Bordetella bronchiseptica 00-P-2796</name>
    <dbReference type="NCBI Taxonomy" id="1331199"/>
    <lineage>
        <taxon>Bacteria</taxon>
        <taxon>Pseudomonadati</taxon>
        <taxon>Pseudomonadota</taxon>
        <taxon>Betaproteobacteria</taxon>
        <taxon>Burkholderiales</taxon>
        <taxon>Alcaligenaceae</taxon>
        <taxon>Bordetella</taxon>
    </lineage>
</organism>
<evidence type="ECO:0000256" key="1">
    <source>
        <dbReference type="ARBA" id="ARBA00023125"/>
    </source>
</evidence>
<feature type="domain" description="HTH luxR-type" evidence="2">
    <location>
        <begin position="145"/>
        <end position="210"/>
    </location>
</feature>
<protein>
    <submittedName>
        <fullName evidence="3">Sigma-70, region 4</fullName>
    </submittedName>
</protein>
<dbReference type="SMART" id="SM00421">
    <property type="entry name" value="HTH_LUXR"/>
    <property type="match status" value="1"/>
</dbReference>
<dbReference type="Pfam" id="PF00196">
    <property type="entry name" value="GerE"/>
    <property type="match status" value="1"/>
</dbReference>
<evidence type="ECO:0000313" key="4">
    <source>
        <dbReference type="Proteomes" id="UP000025756"/>
    </source>
</evidence>
<dbReference type="Gene3D" id="3.40.50.2300">
    <property type="match status" value="1"/>
</dbReference>
<dbReference type="PROSITE" id="PS50043">
    <property type="entry name" value="HTH_LUXR_2"/>
    <property type="match status" value="1"/>
</dbReference>
<dbReference type="CDD" id="cd06170">
    <property type="entry name" value="LuxR_C_like"/>
    <property type="match status" value="1"/>
</dbReference>
<dbReference type="Proteomes" id="UP000025756">
    <property type="component" value="Unassembled WGS sequence"/>
</dbReference>
<evidence type="ECO:0000259" key="2">
    <source>
        <dbReference type="PROSITE" id="PS50043"/>
    </source>
</evidence>
<dbReference type="EMBL" id="JGWH01000086">
    <property type="protein sequence ID" value="KCV35656.1"/>
    <property type="molecule type" value="Genomic_DNA"/>
</dbReference>
<keyword evidence="4" id="KW-1185">Reference proteome</keyword>
<evidence type="ECO:0000313" key="3">
    <source>
        <dbReference type="EMBL" id="KCV35656.1"/>
    </source>
</evidence>